<evidence type="ECO:0000313" key="1">
    <source>
        <dbReference type="EMBL" id="KAJ6217322.1"/>
    </source>
</evidence>
<proteinExistence type="predicted"/>
<dbReference type="PANTHER" id="PTHR20371">
    <property type="entry name" value="ENOLASE-PHOSPHATASE E1"/>
    <property type="match status" value="1"/>
</dbReference>
<dbReference type="AlphaFoldDB" id="A0A9Q0M4C1"/>
<evidence type="ECO:0008006" key="3">
    <source>
        <dbReference type="Google" id="ProtNLM"/>
    </source>
</evidence>
<gene>
    <name evidence="1" type="ORF">RDWZM_008479</name>
</gene>
<dbReference type="Proteomes" id="UP001142055">
    <property type="component" value="Chromosome 3"/>
</dbReference>
<keyword evidence="2" id="KW-1185">Reference proteome</keyword>
<dbReference type="EMBL" id="JAPWDV010000003">
    <property type="protein sequence ID" value="KAJ6217322.1"/>
    <property type="molecule type" value="Genomic_DNA"/>
</dbReference>
<dbReference type="SUPFAM" id="SSF56784">
    <property type="entry name" value="HAD-like"/>
    <property type="match status" value="1"/>
</dbReference>
<dbReference type="GO" id="GO:0043874">
    <property type="term" value="F:acireductone synthase activity"/>
    <property type="evidence" value="ECO:0007669"/>
    <property type="project" value="TreeGrafter"/>
</dbReference>
<dbReference type="Gene3D" id="1.10.720.60">
    <property type="match status" value="1"/>
</dbReference>
<sequence length="256" mass="29717">MSTGTVPILKVKRPRAILFDIIGTIAKTSFIDRTLLPYIRTHIRIFLEENWSNPSVQIDIENLRQQSKYETNAPMIPIEGEPALIIDSVIAYVHHALEHNNESKAMITLRLHMWFDAFQRERLMMPVYSDAAEQLNRWHHDYGIVMYVLSNGWSQATKRFLSRTNYGDLNNLIEEHFDTSIGDITKSYTFERIVRLINEPAEQVLYLTKNAIEGRAALNAGLNAILVMTHRRTIDMLDDEAKKMTRVRTLNDLQFE</sequence>
<accession>A0A9Q0M4C1</accession>
<dbReference type="OrthoDB" id="6498443at2759"/>
<dbReference type="InterPro" id="IPR023214">
    <property type="entry name" value="HAD_sf"/>
</dbReference>
<protein>
    <recommendedName>
        <fullName evidence="3">Enolase-phosphatase E1</fullName>
    </recommendedName>
</protein>
<dbReference type="GO" id="GO:0019509">
    <property type="term" value="P:L-methionine salvage from methylthioadenosine"/>
    <property type="evidence" value="ECO:0007669"/>
    <property type="project" value="TreeGrafter"/>
</dbReference>
<dbReference type="Gene3D" id="3.40.50.1000">
    <property type="entry name" value="HAD superfamily/HAD-like"/>
    <property type="match status" value="1"/>
</dbReference>
<reference evidence="1" key="1">
    <citation type="submission" date="2022-12" db="EMBL/GenBank/DDBJ databases">
        <title>Genome assemblies of Blomia tropicalis.</title>
        <authorList>
            <person name="Cui Y."/>
        </authorList>
    </citation>
    <scope>NUCLEOTIDE SEQUENCE</scope>
    <source>
        <tissue evidence="1">Adult mites</tissue>
    </source>
</reference>
<organism evidence="1 2">
    <name type="scientific">Blomia tropicalis</name>
    <name type="common">Mite</name>
    <dbReference type="NCBI Taxonomy" id="40697"/>
    <lineage>
        <taxon>Eukaryota</taxon>
        <taxon>Metazoa</taxon>
        <taxon>Ecdysozoa</taxon>
        <taxon>Arthropoda</taxon>
        <taxon>Chelicerata</taxon>
        <taxon>Arachnida</taxon>
        <taxon>Acari</taxon>
        <taxon>Acariformes</taxon>
        <taxon>Sarcoptiformes</taxon>
        <taxon>Astigmata</taxon>
        <taxon>Glycyphagoidea</taxon>
        <taxon>Echimyopodidae</taxon>
        <taxon>Blomia</taxon>
    </lineage>
</organism>
<comment type="caution">
    <text evidence="1">The sequence shown here is derived from an EMBL/GenBank/DDBJ whole genome shotgun (WGS) entry which is preliminary data.</text>
</comment>
<dbReference type="OMA" id="EWDANGI"/>
<dbReference type="PANTHER" id="PTHR20371:SF1">
    <property type="entry name" value="ENOLASE-PHOSPHATASE E1"/>
    <property type="match status" value="1"/>
</dbReference>
<name>A0A9Q0M4C1_BLOTA</name>
<dbReference type="InterPro" id="IPR036412">
    <property type="entry name" value="HAD-like_sf"/>
</dbReference>
<evidence type="ECO:0000313" key="2">
    <source>
        <dbReference type="Proteomes" id="UP001142055"/>
    </source>
</evidence>